<keyword evidence="6" id="KW-1185">Reference proteome</keyword>
<organism evidence="5 6">
    <name type="scientific">Streptomyces coryli</name>
    <dbReference type="NCBI Taxonomy" id="1128680"/>
    <lineage>
        <taxon>Bacteria</taxon>
        <taxon>Bacillati</taxon>
        <taxon>Actinomycetota</taxon>
        <taxon>Actinomycetes</taxon>
        <taxon>Kitasatosporales</taxon>
        <taxon>Streptomycetaceae</taxon>
        <taxon>Streptomyces</taxon>
    </lineage>
</organism>
<dbReference type="Proteomes" id="UP000481583">
    <property type="component" value="Unassembled WGS sequence"/>
</dbReference>
<evidence type="ECO:0000256" key="1">
    <source>
        <dbReference type="SAM" id="MobiDB-lite"/>
    </source>
</evidence>
<evidence type="ECO:0000256" key="2">
    <source>
        <dbReference type="SAM" id="Phobius"/>
    </source>
</evidence>
<evidence type="ECO:0000259" key="4">
    <source>
        <dbReference type="Pfam" id="PF23494"/>
    </source>
</evidence>
<sequence>MTGDVMDLRKSGKSGADSVGQPAGERWLLLLGGPAAGALLGYLVTLLAGWVTKLPSAPFGSWFELVAGANGRWGPWAVMGVGLVLGVAGGLFAVAMGAKVTFEGPEVRIAQDGNESAVPATEIDAVFADGKDLVVLDAATRQLFRGRCELPAAKLAAAFTSHGHHWLPADPHADAYHRWVPGAPELPPGVNAVLRARKSALENKDAADALELREEAQQQGYVVRDEGTRQYWRPLAP</sequence>
<gene>
    <name evidence="5" type="ORF">G5C51_32445</name>
</gene>
<accession>A0A6G4UBM0</accession>
<reference evidence="5 6" key="1">
    <citation type="submission" date="2020-02" db="EMBL/GenBank/DDBJ databases">
        <title>Whole-genome analyses of novel actinobacteria.</title>
        <authorList>
            <person name="Sahin N."/>
        </authorList>
    </citation>
    <scope>NUCLEOTIDE SEQUENCE [LARGE SCALE GENOMIC DNA]</scope>
    <source>
        <strain evidence="5 6">A7024</strain>
    </source>
</reference>
<evidence type="ECO:0000313" key="6">
    <source>
        <dbReference type="Proteomes" id="UP000481583"/>
    </source>
</evidence>
<feature type="transmembrane region" description="Helical" evidence="2">
    <location>
        <begin position="73"/>
        <end position="98"/>
    </location>
</feature>
<name>A0A6G4UBM0_9ACTN</name>
<proteinExistence type="predicted"/>
<evidence type="ECO:0000313" key="5">
    <source>
        <dbReference type="EMBL" id="NGN68591.1"/>
    </source>
</evidence>
<feature type="transmembrane region" description="Helical" evidence="2">
    <location>
        <begin position="27"/>
        <end position="53"/>
    </location>
</feature>
<comment type="caution">
    <text evidence="5">The sequence shown here is derived from an EMBL/GenBank/DDBJ whole genome shotgun (WGS) entry which is preliminary data.</text>
</comment>
<feature type="domain" description="Cysteinyl-tRNA ligase anticodon binding" evidence="3">
    <location>
        <begin position="184"/>
        <end position="233"/>
    </location>
</feature>
<evidence type="ECO:0000259" key="3">
    <source>
        <dbReference type="Pfam" id="PF23493"/>
    </source>
</evidence>
<feature type="region of interest" description="Disordered" evidence="1">
    <location>
        <begin position="1"/>
        <end position="20"/>
    </location>
</feature>
<dbReference type="InterPro" id="IPR057798">
    <property type="entry name" value="PH_YqeB"/>
</dbReference>
<dbReference type="InterPro" id="IPR056411">
    <property type="entry name" value="CysS_C"/>
</dbReference>
<keyword evidence="2" id="KW-1133">Transmembrane helix</keyword>
<protein>
    <recommendedName>
        <fullName evidence="7">YqeB</fullName>
    </recommendedName>
</protein>
<dbReference type="Pfam" id="PF23493">
    <property type="entry name" value="CysS_C"/>
    <property type="match status" value="1"/>
</dbReference>
<dbReference type="RefSeq" id="WP_165242680.1">
    <property type="nucleotide sequence ID" value="NZ_JAAKZV010000215.1"/>
</dbReference>
<dbReference type="AlphaFoldDB" id="A0A6G4UBM0"/>
<keyword evidence="2" id="KW-0812">Transmembrane</keyword>
<dbReference type="Pfam" id="PF23494">
    <property type="entry name" value="bPH_10"/>
    <property type="match status" value="1"/>
</dbReference>
<dbReference type="EMBL" id="JAAKZV010000215">
    <property type="protein sequence ID" value="NGN68591.1"/>
    <property type="molecule type" value="Genomic_DNA"/>
</dbReference>
<feature type="compositionally biased region" description="Basic and acidic residues" evidence="1">
    <location>
        <begin position="1"/>
        <end position="10"/>
    </location>
</feature>
<feature type="domain" description="YqeB PH" evidence="4">
    <location>
        <begin position="19"/>
        <end position="166"/>
    </location>
</feature>
<evidence type="ECO:0008006" key="7">
    <source>
        <dbReference type="Google" id="ProtNLM"/>
    </source>
</evidence>
<keyword evidence="2" id="KW-0472">Membrane</keyword>